<name>A0A318J1B4_9BURK</name>
<dbReference type="Pfam" id="PF14106">
    <property type="entry name" value="DUF4279"/>
    <property type="match status" value="1"/>
</dbReference>
<accession>A0A318J1B4</accession>
<dbReference type="AlphaFoldDB" id="A0A318J1B4"/>
<dbReference type="RefSeq" id="WP_110256622.1">
    <property type="nucleotide sequence ID" value="NZ_QJKB01000007.1"/>
</dbReference>
<keyword evidence="2" id="KW-1185">Reference proteome</keyword>
<evidence type="ECO:0000313" key="2">
    <source>
        <dbReference type="Proteomes" id="UP000247792"/>
    </source>
</evidence>
<proteinExistence type="predicted"/>
<evidence type="ECO:0000313" key="1">
    <source>
        <dbReference type="EMBL" id="PXX41385.1"/>
    </source>
</evidence>
<dbReference type="InterPro" id="IPR025459">
    <property type="entry name" value="DUF4279"/>
</dbReference>
<dbReference type="Proteomes" id="UP000247792">
    <property type="component" value="Unassembled WGS sequence"/>
</dbReference>
<dbReference type="EMBL" id="QJKB01000007">
    <property type="protein sequence ID" value="PXX41385.1"/>
    <property type="molecule type" value="Genomic_DNA"/>
</dbReference>
<comment type="caution">
    <text evidence="1">The sequence shown here is derived from an EMBL/GenBank/DDBJ whole genome shotgun (WGS) entry which is preliminary data.</text>
</comment>
<dbReference type="OrthoDB" id="6025978at2"/>
<gene>
    <name evidence="1" type="ORF">DFR42_10736</name>
</gene>
<organism evidence="1 2">
    <name type="scientific">Undibacterium pigrum</name>
    <dbReference type="NCBI Taxonomy" id="401470"/>
    <lineage>
        <taxon>Bacteria</taxon>
        <taxon>Pseudomonadati</taxon>
        <taxon>Pseudomonadota</taxon>
        <taxon>Betaproteobacteria</taxon>
        <taxon>Burkholderiales</taxon>
        <taxon>Oxalobacteraceae</taxon>
        <taxon>Undibacterium</taxon>
    </lineage>
</organism>
<reference evidence="1 2" key="1">
    <citation type="submission" date="2018-05" db="EMBL/GenBank/DDBJ databases">
        <title>Genomic Encyclopedia of Type Strains, Phase IV (KMG-IV): sequencing the most valuable type-strain genomes for metagenomic binning, comparative biology and taxonomic classification.</title>
        <authorList>
            <person name="Goeker M."/>
        </authorList>
    </citation>
    <scope>NUCLEOTIDE SEQUENCE [LARGE SCALE GENOMIC DNA]</scope>
    <source>
        <strain evidence="1 2">DSM 19792</strain>
    </source>
</reference>
<sequence>MQTNLALRITGDSLDPEEITSILRVNPRSSGRKGSVRNSRSPKKIISKFGFWFWKSDEVSYAMPIVDHLALFKSTFEHAFDLLGNLPNAEHVWLNIFISKTEEDGGDSSVEFMLDTTSAAMIAEIGLPVEFSVYGNFEAS</sequence>
<protein>
    <submittedName>
        <fullName evidence="1">Uncharacterized protein DUF4279</fullName>
    </submittedName>
</protein>